<dbReference type="EMBL" id="JACONT010000007">
    <property type="protein sequence ID" value="MBC3941140.1"/>
    <property type="molecule type" value="Genomic_DNA"/>
</dbReference>
<dbReference type="Pfam" id="PF05284">
    <property type="entry name" value="DUF736"/>
    <property type="match status" value="1"/>
</dbReference>
<gene>
    <name evidence="1" type="ORF">H8S47_05500</name>
</gene>
<dbReference type="RefSeq" id="WP_187502918.1">
    <property type="nucleotide sequence ID" value="NZ_CP162536.1"/>
</dbReference>
<organism evidence="1 2">
    <name type="scientific">Sphingomonas albertensis</name>
    <dbReference type="NCBI Taxonomy" id="2762591"/>
    <lineage>
        <taxon>Bacteria</taxon>
        <taxon>Pseudomonadati</taxon>
        <taxon>Pseudomonadota</taxon>
        <taxon>Alphaproteobacteria</taxon>
        <taxon>Sphingomonadales</taxon>
        <taxon>Sphingomonadaceae</taxon>
        <taxon>Sphingomonas</taxon>
    </lineage>
</organism>
<proteinExistence type="predicted"/>
<accession>A0ABR7AL00</accession>
<sequence length="107" mass="11812">MATIGHFTKTGDEFKGSITTLSVQAKSVRLVPETNSTSDKAPSHRLFVGDADVGAAWRNAVNGDKRPSYQVKLDDPSFVAPIYATLAEREDGEFDLIWSRPSKRRDD</sequence>
<name>A0ABR7AL00_9SPHN</name>
<comment type="caution">
    <text evidence="1">The sequence shown here is derived from an EMBL/GenBank/DDBJ whole genome shotgun (WGS) entry which is preliminary data.</text>
</comment>
<dbReference type="InterPro" id="IPR007948">
    <property type="entry name" value="DUF736"/>
</dbReference>
<evidence type="ECO:0000313" key="1">
    <source>
        <dbReference type="EMBL" id="MBC3941140.1"/>
    </source>
</evidence>
<reference evidence="1 2" key="1">
    <citation type="submission" date="2020-08" db="EMBL/GenBank/DDBJ databases">
        <title>Putative novel bacterial strains isolated from necrotic wheat leaf tissues caused by Xanthomonas translucens.</title>
        <authorList>
            <person name="Tambong J.T."/>
        </authorList>
    </citation>
    <scope>NUCLEOTIDE SEQUENCE [LARGE SCALE GENOMIC DNA]</scope>
    <source>
        <strain evidence="2">DOAB 1063</strain>
    </source>
</reference>
<dbReference type="Proteomes" id="UP000597613">
    <property type="component" value="Unassembled WGS sequence"/>
</dbReference>
<protein>
    <submittedName>
        <fullName evidence="1">DUF736 domain-containing protein</fullName>
    </submittedName>
</protein>
<evidence type="ECO:0000313" key="2">
    <source>
        <dbReference type="Proteomes" id="UP000597613"/>
    </source>
</evidence>
<keyword evidence="2" id="KW-1185">Reference proteome</keyword>